<dbReference type="Proteomes" id="UP000199662">
    <property type="component" value="Unassembled WGS sequence"/>
</dbReference>
<sequence>MEMMYMVLLVPVVFIAVSYFKLYRLSHVTVAYEDSIGQVRGYKFDYADHWKEKWLDIGLFERYVADKKKMPAVKITGIMVKSEWKIRRS</sequence>
<gene>
    <name evidence="1" type="ORF">SAMN05660742_10695</name>
</gene>
<protein>
    <submittedName>
        <fullName evidence="1">Uncharacterized protein</fullName>
    </submittedName>
</protein>
<proteinExistence type="predicted"/>
<accession>A0A1H6Y9S5</accession>
<name>A0A1H6Y9S5_9FIRM</name>
<organism evidence="1 2">
    <name type="scientific">Propionispira arboris</name>
    <dbReference type="NCBI Taxonomy" id="84035"/>
    <lineage>
        <taxon>Bacteria</taxon>
        <taxon>Bacillati</taxon>
        <taxon>Bacillota</taxon>
        <taxon>Negativicutes</taxon>
        <taxon>Selenomonadales</taxon>
        <taxon>Selenomonadaceae</taxon>
        <taxon>Propionispira</taxon>
    </lineage>
</organism>
<dbReference type="AlphaFoldDB" id="A0A1H6Y9S5"/>
<evidence type="ECO:0000313" key="1">
    <source>
        <dbReference type="EMBL" id="SEJ35777.1"/>
    </source>
</evidence>
<reference evidence="2" key="1">
    <citation type="submission" date="2016-10" db="EMBL/GenBank/DDBJ databases">
        <authorList>
            <person name="Varghese N."/>
            <person name="Submissions S."/>
        </authorList>
    </citation>
    <scope>NUCLEOTIDE SEQUENCE [LARGE SCALE GENOMIC DNA]</scope>
    <source>
        <strain evidence="2">DSM 2179</strain>
    </source>
</reference>
<dbReference type="STRING" id="84035.SAMN05660742_10695"/>
<dbReference type="EMBL" id="FNZK01000006">
    <property type="protein sequence ID" value="SEJ35777.1"/>
    <property type="molecule type" value="Genomic_DNA"/>
</dbReference>
<evidence type="ECO:0000313" key="2">
    <source>
        <dbReference type="Proteomes" id="UP000199662"/>
    </source>
</evidence>
<dbReference type="RefSeq" id="WP_245741318.1">
    <property type="nucleotide sequence ID" value="NZ_FNZK01000006.1"/>
</dbReference>
<keyword evidence="2" id="KW-1185">Reference proteome</keyword>